<dbReference type="EMBL" id="VYDO01000134">
    <property type="protein sequence ID" value="MYG38185.1"/>
    <property type="molecule type" value="Genomic_DNA"/>
</dbReference>
<gene>
    <name evidence="2" type="ORF">F4162_04130</name>
</gene>
<evidence type="ECO:0000313" key="2">
    <source>
        <dbReference type="EMBL" id="MYG38185.1"/>
    </source>
</evidence>
<comment type="caution">
    <text evidence="2">The sequence shown here is derived from an EMBL/GenBank/DDBJ whole genome shotgun (WGS) entry which is preliminary data.</text>
</comment>
<dbReference type="InterPro" id="IPR047721">
    <property type="entry name" value="DrmB"/>
</dbReference>
<protein>
    <submittedName>
        <fullName evidence="2">DUF1998 domain-containing protein</fullName>
    </submittedName>
</protein>
<sequence length="635" mass="70243">MPAPTRRKIARPPLGQARQSQVLQLYGPGAMVDLPDYALLIGGLDLWSDKGCDIVYEPRLLQLVRQATGVAHLDLKTPPKEVDRLKNISGSIKAFRFPEWSVAQKVSERLAFDSIPCRARPLVHFNDGCIQDWRRYRDDEGEYPLVPVRFVTACPHGHLSDIPWRDFCFRQFNCQNTERLYLLEAGTGNDFTQIYVQSDSGVTRKLADALVTQSNSLGNCQSRTPWLGRGRFDSETCITDGKRTRNRLLVRSASNAYFTETLSVISLPEDVNGLAKRVCELKDDLGGIGAETDVPAALKFNPRLKSAFTGVDPALLWQEIEAQRGGPGTEAPSPKDEELKLFVGPMDGVSSSSEDSLFEADVWQTSDAPTWYRKAIQRVLLVHRLREVQALVGFTRFTPRTSSLGGLPIDTTSSNCRAPLANNLTWVPASENKGEGIFIELDPHRIRAWAGSDAVTMRTMNFMEAFEREWLATRGLSAEQFPFPGAPYLLLHSLSHLLITEIALECGYGASSIRERIYANSAIGYGILLFTSSSGSEGTLGGLVEAGKRIVTYLEKAFERGQLCSNDPFCSEHDPNHHFDIRPTHGAACHGCELIAETSCERHNEFLDRALVSPTVSAAAETGDPSFWSFINTGG</sequence>
<dbReference type="InterPro" id="IPR018973">
    <property type="entry name" value="MZB"/>
</dbReference>
<accession>A0A6B1F8Y7</accession>
<dbReference type="AlphaFoldDB" id="A0A6B1F8Y7"/>
<dbReference type="NCBIfam" id="NF038324">
    <property type="entry name" value="DrmB_fam"/>
    <property type="match status" value="1"/>
</dbReference>
<feature type="domain" description="MrfA-like Zn-binding" evidence="1">
    <location>
        <begin position="494"/>
        <end position="592"/>
    </location>
</feature>
<reference evidence="2" key="1">
    <citation type="submission" date="2019-09" db="EMBL/GenBank/DDBJ databases">
        <title>Characterisation of the sponge microbiome using genome-centric metagenomics.</title>
        <authorList>
            <person name="Engelberts J.P."/>
            <person name="Robbins S.J."/>
            <person name="De Goeij J.M."/>
            <person name="Aranda M."/>
            <person name="Bell S.C."/>
            <person name="Webster N.S."/>
        </authorList>
    </citation>
    <scope>NUCLEOTIDE SEQUENCE</scope>
    <source>
        <strain evidence="2">SB0676_bin_10</strain>
    </source>
</reference>
<name>A0A6B1F8Y7_9SYNE</name>
<evidence type="ECO:0000259" key="1">
    <source>
        <dbReference type="Pfam" id="PF09369"/>
    </source>
</evidence>
<organism evidence="2">
    <name type="scientific">Synechococcus sp. SB0676_bin_10</name>
    <dbReference type="NCBI Taxonomy" id="2604869"/>
    <lineage>
        <taxon>Bacteria</taxon>
        <taxon>Bacillati</taxon>
        <taxon>Cyanobacteriota</taxon>
        <taxon>Cyanophyceae</taxon>
        <taxon>Synechococcales</taxon>
        <taxon>Synechococcaceae</taxon>
        <taxon>Synechococcus</taxon>
    </lineage>
</organism>
<proteinExistence type="predicted"/>
<dbReference type="Pfam" id="PF09369">
    <property type="entry name" value="MZB"/>
    <property type="match status" value="1"/>
</dbReference>